<comment type="caution">
    <text evidence="2">The sequence shown here is derived from an EMBL/GenBank/DDBJ whole genome shotgun (WGS) entry which is preliminary data.</text>
</comment>
<dbReference type="GO" id="GO:0005524">
    <property type="term" value="F:ATP binding"/>
    <property type="evidence" value="ECO:0007669"/>
    <property type="project" value="UniProtKB-KW"/>
</dbReference>
<evidence type="ECO:0000259" key="1">
    <source>
        <dbReference type="Pfam" id="PF00005"/>
    </source>
</evidence>
<dbReference type="InterPro" id="IPR027417">
    <property type="entry name" value="P-loop_NTPase"/>
</dbReference>
<proteinExistence type="predicted"/>
<evidence type="ECO:0000313" key="2">
    <source>
        <dbReference type="EMBL" id="RII85619.1"/>
    </source>
</evidence>
<name>A0ABX9N0W3_9MICO</name>
<accession>A0ABX9N0W3</accession>
<gene>
    <name evidence="2" type="ORF">DZF98_17355</name>
</gene>
<protein>
    <submittedName>
        <fullName evidence="2">ATP-binding cassette domain-containing protein</fullName>
    </submittedName>
</protein>
<keyword evidence="2" id="KW-0067">ATP-binding</keyword>
<dbReference type="SUPFAM" id="SSF52540">
    <property type="entry name" value="P-loop containing nucleoside triphosphate hydrolases"/>
    <property type="match status" value="1"/>
</dbReference>
<keyword evidence="3" id="KW-1185">Reference proteome</keyword>
<feature type="non-terminal residue" evidence="2">
    <location>
        <position position="1"/>
    </location>
</feature>
<evidence type="ECO:0000313" key="3">
    <source>
        <dbReference type="Proteomes" id="UP000265355"/>
    </source>
</evidence>
<dbReference type="PANTHER" id="PTHR24220">
    <property type="entry name" value="IMPORT ATP-BINDING PROTEIN"/>
    <property type="match status" value="1"/>
</dbReference>
<dbReference type="Gene3D" id="3.40.50.300">
    <property type="entry name" value="P-loop containing nucleotide triphosphate hydrolases"/>
    <property type="match status" value="1"/>
</dbReference>
<dbReference type="PANTHER" id="PTHR24220:SF685">
    <property type="entry name" value="ABC TRANSPORTER RELATED"/>
    <property type="match status" value="1"/>
</dbReference>
<reference evidence="2 3" key="1">
    <citation type="submission" date="2018-08" db="EMBL/GenBank/DDBJ databases">
        <title>Genome Sequence of Clavibacter michiganensis Subspecies type strains, and the Atypical Peach-Colored Strains Isolated from Tomato.</title>
        <authorList>
            <person name="Osdaghi E."/>
            <person name="Portier P."/>
            <person name="Briand M."/>
            <person name="Jacques M.-A."/>
        </authorList>
    </citation>
    <scope>NUCLEOTIDE SEQUENCE [LARGE SCALE GENOMIC DNA]</scope>
    <source>
        <strain evidence="2 3">CFBP 8216</strain>
    </source>
</reference>
<dbReference type="Pfam" id="PF00005">
    <property type="entry name" value="ABC_tran"/>
    <property type="match status" value="1"/>
</dbReference>
<dbReference type="RefSeq" id="WP_119373982.1">
    <property type="nucleotide sequence ID" value="NZ_QWEE01000760.1"/>
</dbReference>
<feature type="domain" description="ABC transporter" evidence="1">
    <location>
        <begin position="7"/>
        <end position="48"/>
    </location>
</feature>
<dbReference type="InterPro" id="IPR015854">
    <property type="entry name" value="ABC_transpr_LolD-like"/>
</dbReference>
<sequence>DALLDAVGLAAHAGKRPAQLSGGQRQRVAIARALVNDPSVLLVDEPTSALDQERGAEIMDLIAQLSHQQGTATLLVTHDLVHRAALDRLVRVVDGRIAGVEEAGGVRAAGAVAATR</sequence>
<dbReference type="Proteomes" id="UP000265355">
    <property type="component" value="Unassembled WGS sequence"/>
</dbReference>
<dbReference type="InterPro" id="IPR003439">
    <property type="entry name" value="ABC_transporter-like_ATP-bd"/>
</dbReference>
<keyword evidence="2" id="KW-0547">Nucleotide-binding</keyword>
<dbReference type="EMBL" id="QWEE01000760">
    <property type="protein sequence ID" value="RII85619.1"/>
    <property type="molecule type" value="Genomic_DNA"/>
</dbReference>
<organism evidence="2 3">
    <name type="scientific">Clavibacter californiensis</name>
    <dbReference type="NCBI Taxonomy" id="1401995"/>
    <lineage>
        <taxon>Bacteria</taxon>
        <taxon>Bacillati</taxon>
        <taxon>Actinomycetota</taxon>
        <taxon>Actinomycetes</taxon>
        <taxon>Micrococcales</taxon>
        <taxon>Microbacteriaceae</taxon>
        <taxon>Clavibacter</taxon>
    </lineage>
</organism>